<name>A0A1Y2KWH6_9PROT</name>
<protein>
    <submittedName>
        <fullName evidence="3">Uncharacterized protein</fullName>
    </submittedName>
</protein>
<keyword evidence="2" id="KW-0732">Signal</keyword>
<reference evidence="3 4" key="1">
    <citation type="submission" date="2014-03" db="EMBL/GenBank/DDBJ databases">
        <title>The draft genome sequence of Thalassospira mesophila JCM 18969.</title>
        <authorList>
            <person name="Lai Q."/>
            <person name="Shao Z."/>
        </authorList>
    </citation>
    <scope>NUCLEOTIDE SEQUENCE [LARGE SCALE GENOMIC DNA]</scope>
    <source>
        <strain evidence="3 4">JCM 18969</strain>
    </source>
</reference>
<evidence type="ECO:0000256" key="2">
    <source>
        <dbReference type="SAM" id="SignalP"/>
    </source>
</evidence>
<evidence type="ECO:0000313" key="4">
    <source>
        <dbReference type="Proteomes" id="UP000193391"/>
    </source>
</evidence>
<keyword evidence="4" id="KW-1185">Reference proteome</keyword>
<sequence>MTYRGIFRRLVALAGLGALGAIAACAPTYPPQQTTAAAPAPSGIVTPWSWNVQTPLAAQPQTMAPTAQAAPRAPVASGPLANDAVLPATSMPVESIALSPAQKTELDEARIALGILDRMANRCLTEADAASCTTLQVNWPNLSRQLRQSLAVISGQDFADPIVPQTGNSFPVTSPQMGNVPRRPSATPP</sequence>
<dbReference type="OrthoDB" id="7366079at2"/>
<evidence type="ECO:0000313" key="3">
    <source>
        <dbReference type="EMBL" id="OSQ36541.1"/>
    </source>
</evidence>
<gene>
    <name evidence="3" type="ORF">TMES_17260</name>
</gene>
<accession>A0A1Y2KWH6</accession>
<proteinExistence type="predicted"/>
<evidence type="ECO:0000256" key="1">
    <source>
        <dbReference type="SAM" id="MobiDB-lite"/>
    </source>
</evidence>
<feature type="region of interest" description="Disordered" evidence="1">
    <location>
        <begin position="166"/>
        <end position="189"/>
    </location>
</feature>
<dbReference type="Proteomes" id="UP000193391">
    <property type="component" value="Unassembled WGS sequence"/>
</dbReference>
<comment type="caution">
    <text evidence="3">The sequence shown here is derived from an EMBL/GenBank/DDBJ whole genome shotgun (WGS) entry which is preliminary data.</text>
</comment>
<organism evidence="3 4">
    <name type="scientific">Thalassospira mesophila</name>
    <dbReference type="NCBI Taxonomy" id="1293891"/>
    <lineage>
        <taxon>Bacteria</taxon>
        <taxon>Pseudomonadati</taxon>
        <taxon>Pseudomonadota</taxon>
        <taxon>Alphaproteobacteria</taxon>
        <taxon>Rhodospirillales</taxon>
        <taxon>Thalassospiraceae</taxon>
        <taxon>Thalassospira</taxon>
    </lineage>
</organism>
<dbReference type="AlphaFoldDB" id="A0A1Y2KWH6"/>
<feature type="signal peptide" evidence="2">
    <location>
        <begin position="1"/>
        <end position="23"/>
    </location>
</feature>
<feature type="chain" id="PRO_5010998772" evidence="2">
    <location>
        <begin position="24"/>
        <end position="189"/>
    </location>
</feature>
<dbReference type="EMBL" id="JFKA01000010">
    <property type="protein sequence ID" value="OSQ36541.1"/>
    <property type="molecule type" value="Genomic_DNA"/>
</dbReference>
<feature type="compositionally biased region" description="Polar residues" evidence="1">
    <location>
        <begin position="166"/>
        <end position="177"/>
    </location>
</feature>
<dbReference type="RefSeq" id="WP_085584872.1">
    <property type="nucleotide sequence ID" value="NZ_JFKA01000010.1"/>
</dbReference>
<dbReference type="PROSITE" id="PS51257">
    <property type="entry name" value="PROKAR_LIPOPROTEIN"/>
    <property type="match status" value="1"/>
</dbReference>